<dbReference type="PROSITE" id="PS51257">
    <property type="entry name" value="PROKAR_LIPOPROTEIN"/>
    <property type="match status" value="1"/>
</dbReference>
<name>G8C3Q1_9MOLU</name>
<dbReference type="RefSeq" id="WP_015511814.1">
    <property type="nucleotide sequence ID" value="NC_021007.1"/>
</dbReference>
<protein>
    <submittedName>
        <fullName evidence="1">Uncharacterized protein</fullName>
    </submittedName>
</protein>
<dbReference type="EMBL" id="HE613254">
    <property type="protein sequence ID" value="CCE66949.1"/>
    <property type="molecule type" value="Genomic_DNA"/>
</dbReference>
<proteinExistence type="predicted"/>
<dbReference type="HOGENOM" id="CLU_107062_0_0_14"/>
<reference evidence="1" key="2">
    <citation type="submission" date="2011-11" db="EMBL/GenBank/DDBJ databases">
        <authorList>
            <person name="Barker E."/>
        </authorList>
    </citation>
    <scope>NUCLEOTIDE SEQUENCE</scope>
    <source>
        <strain evidence="1">Birmingham 1</strain>
    </source>
</reference>
<accession>G8C3Q1</accession>
<dbReference type="PATRIC" id="fig|1116213.3.peg.466"/>
<evidence type="ECO:0000313" key="1">
    <source>
        <dbReference type="EMBL" id="CCE66949.1"/>
    </source>
</evidence>
<organism evidence="1">
    <name type="scientific">Candidatus Mycoplasma haematominutum 'Birmingham 1'</name>
    <dbReference type="NCBI Taxonomy" id="1116213"/>
    <lineage>
        <taxon>Bacteria</taxon>
        <taxon>Bacillati</taxon>
        <taxon>Mycoplasmatota</taxon>
        <taxon>Mollicutes</taxon>
        <taxon>Mycoplasmataceae</taxon>
        <taxon>Mycoplasma</taxon>
    </lineage>
</organism>
<sequence>MVVNPRTIVGVVGTVSGCCAVGVPLGLGAQSSGEAASVGMKVSAESSQLVGERSSSLGSSLKLQKCSGNVETAATFSFGDTTEAELCWKWKSDESSERLDTTVENSLSELFKSMWTRGGQNWHSTSTSSSWKAFCTGSNWPQWVLQVESSAAGNEYLGYCGGNPANFLDIEKSTGSESNSVRSLKFCLSNCWSDSSSQASTIPPTFGTKNEVGWRAIVFVKNMK</sequence>
<dbReference type="AlphaFoldDB" id="G8C3Q1"/>
<reference evidence="1" key="1">
    <citation type="submission" date="2011-11" db="EMBL/GenBank/DDBJ databases">
        <title>Complete genome sequence of Candidatus Mycoplasma haemominutum.</title>
        <authorList>
            <person name="Barker E.N."/>
            <person name="Darby A.C."/>
            <person name="Helps C.R."/>
            <person name="Peters I.R."/>
            <person name="Hughes M.A."/>
            <person name="Radford A.D."/>
            <person name="Novacco M."/>
            <person name="Boretti F."/>
            <person name="Hofmann-Lehmann R."/>
            <person name="Tasker S."/>
        </authorList>
    </citation>
    <scope>NUCLEOTIDE SEQUENCE</scope>
    <source>
        <strain evidence="1">Birmingham 1</strain>
    </source>
</reference>
<gene>
    <name evidence="1" type="ORF">MHM_04310</name>
</gene>
<dbReference type="KEGG" id="mhb:MHM_04310"/>